<accession>A0A1D2MX16</accession>
<dbReference type="PANTHER" id="PTHR21261">
    <property type="entry name" value="BEAT PROTEIN"/>
    <property type="match status" value="1"/>
</dbReference>
<feature type="non-terminal residue" evidence="1">
    <location>
        <position position="1"/>
    </location>
</feature>
<organism evidence="1 2">
    <name type="scientific">Orchesella cincta</name>
    <name type="common">Springtail</name>
    <name type="synonym">Podura cincta</name>
    <dbReference type="NCBI Taxonomy" id="48709"/>
    <lineage>
        <taxon>Eukaryota</taxon>
        <taxon>Metazoa</taxon>
        <taxon>Ecdysozoa</taxon>
        <taxon>Arthropoda</taxon>
        <taxon>Hexapoda</taxon>
        <taxon>Collembola</taxon>
        <taxon>Entomobryomorpha</taxon>
        <taxon>Entomobryoidea</taxon>
        <taxon>Orchesellidae</taxon>
        <taxon>Orchesellinae</taxon>
        <taxon>Orchesella</taxon>
    </lineage>
</organism>
<dbReference type="InterPro" id="IPR013783">
    <property type="entry name" value="Ig-like_fold"/>
</dbReference>
<proteinExistence type="predicted"/>
<evidence type="ECO:0008006" key="3">
    <source>
        <dbReference type="Google" id="ProtNLM"/>
    </source>
</evidence>
<dbReference type="EMBL" id="LJIJ01000451">
    <property type="protein sequence ID" value="ODM97354.1"/>
    <property type="molecule type" value="Genomic_DNA"/>
</dbReference>
<dbReference type="AlphaFoldDB" id="A0A1D2MX16"/>
<evidence type="ECO:0000313" key="2">
    <source>
        <dbReference type="Proteomes" id="UP000094527"/>
    </source>
</evidence>
<name>A0A1D2MX16_ORCCI</name>
<dbReference type="OMA" id="MTIFVPE"/>
<dbReference type="STRING" id="48709.A0A1D2MX16"/>
<keyword evidence="2" id="KW-1185">Reference proteome</keyword>
<evidence type="ECO:0000313" key="1">
    <source>
        <dbReference type="EMBL" id="ODM97354.1"/>
    </source>
</evidence>
<gene>
    <name evidence="1" type="ORF">Ocin01_09322</name>
</gene>
<dbReference type="PANTHER" id="PTHR21261:SF2">
    <property type="entry name" value="GH04238P-RELATED"/>
    <property type="match status" value="1"/>
</dbReference>
<dbReference type="Gene3D" id="2.60.40.10">
    <property type="entry name" value="Immunoglobulins"/>
    <property type="match status" value="1"/>
</dbReference>
<sequence length="272" mass="30895">CKNYVDLSDHLSSAVCPPIKNHLFHTLAKVYIKELRVPQSVQNGTEDAVILDCDYTLESEDKSGLVVKWFFNKGGTPVYQWIKPNKPQVLGLLRDRVDLKYKASEDPWMKYSGIKIIKPTQILLGNGSVVFPHLLRKQPPPLEWLCMLHQKRWKLRKHPDLLLSQLTFLVGLEDVMHDSTWNDGAYDVRVSAVVKDENLELPAIFDCELKIPNTSYINRKNVLYGGPVVIVERTNETSTGSAPQSNTVRSTLITWFNIILVLAVNIKIFGLS</sequence>
<dbReference type="OrthoDB" id="6478865at2759"/>
<protein>
    <recommendedName>
        <fullName evidence="3">Ig-like domain-containing protein</fullName>
    </recommendedName>
</protein>
<reference evidence="1 2" key="1">
    <citation type="journal article" date="2016" name="Genome Biol. Evol.">
        <title>Gene Family Evolution Reflects Adaptation to Soil Environmental Stressors in the Genome of the Collembolan Orchesella cincta.</title>
        <authorList>
            <person name="Faddeeva-Vakhrusheva A."/>
            <person name="Derks M.F."/>
            <person name="Anvar S.Y."/>
            <person name="Agamennone V."/>
            <person name="Suring W."/>
            <person name="Smit S."/>
            <person name="van Straalen N.M."/>
            <person name="Roelofs D."/>
        </authorList>
    </citation>
    <scope>NUCLEOTIDE SEQUENCE [LARGE SCALE GENOMIC DNA]</scope>
    <source>
        <tissue evidence="1">Mixed pool</tissue>
    </source>
</reference>
<comment type="caution">
    <text evidence="1">The sequence shown here is derived from an EMBL/GenBank/DDBJ whole genome shotgun (WGS) entry which is preliminary data.</text>
</comment>
<dbReference type="Proteomes" id="UP000094527">
    <property type="component" value="Unassembled WGS sequence"/>
</dbReference>